<dbReference type="RefSeq" id="WP_379932788.1">
    <property type="nucleotide sequence ID" value="NZ_JBHTHY010000003.1"/>
</dbReference>
<dbReference type="InterPro" id="IPR016047">
    <property type="entry name" value="M23ase_b-sheet_dom"/>
</dbReference>
<dbReference type="Pfam" id="PF01551">
    <property type="entry name" value="Peptidase_M23"/>
    <property type="match status" value="1"/>
</dbReference>
<keyword evidence="2" id="KW-0378">Hydrolase</keyword>
<protein>
    <submittedName>
        <fullName evidence="2">M23 family metallopeptidase</fullName>
        <ecNumber evidence="2">3.4.24.-</ecNumber>
    </submittedName>
</protein>
<evidence type="ECO:0000313" key="2">
    <source>
        <dbReference type="EMBL" id="MFD0796845.1"/>
    </source>
</evidence>
<proteinExistence type="predicted"/>
<dbReference type="PANTHER" id="PTHR21666">
    <property type="entry name" value="PEPTIDASE-RELATED"/>
    <property type="match status" value="1"/>
</dbReference>
<feature type="domain" description="M23ase beta-sheet core" evidence="1">
    <location>
        <begin position="243"/>
        <end position="342"/>
    </location>
</feature>
<name>A0ABW3B138_9FLAO</name>
<evidence type="ECO:0000313" key="3">
    <source>
        <dbReference type="Proteomes" id="UP001597012"/>
    </source>
</evidence>
<dbReference type="Gene3D" id="2.70.70.10">
    <property type="entry name" value="Glucose Permease (Domain IIA)"/>
    <property type="match status" value="1"/>
</dbReference>
<dbReference type="PANTHER" id="PTHR21666:SF270">
    <property type="entry name" value="MUREIN HYDROLASE ACTIVATOR ENVC"/>
    <property type="match status" value="1"/>
</dbReference>
<dbReference type="GO" id="GO:0016787">
    <property type="term" value="F:hydrolase activity"/>
    <property type="evidence" value="ECO:0007669"/>
    <property type="project" value="UniProtKB-KW"/>
</dbReference>
<keyword evidence="3" id="KW-1185">Reference proteome</keyword>
<dbReference type="EC" id="3.4.24.-" evidence="2"/>
<dbReference type="InterPro" id="IPR011055">
    <property type="entry name" value="Dup_hybrid_motif"/>
</dbReference>
<dbReference type="SUPFAM" id="SSF51261">
    <property type="entry name" value="Duplicated hybrid motif"/>
    <property type="match status" value="1"/>
</dbReference>
<accession>A0ABW3B138</accession>
<comment type="caution">
    <text evidence="2">The sequence shown here is derived from an EMBL/GenBank/DDBJ whole genome shotgun (WGS) entry which is preliminary data.</text>
</comment>
<evidence type="ECO:0000259" key="1">
    <source>
        <dbReference type="Pfam" id="PF01551"/>
    </source>
</evidence>
<gene>
    <name evidence="2" type="ORF">ACFQZJ_05195</name>
</gene>
<sequence>MKQIISSIFIMLMLNCKKEKPAPQTSNEIGTLPLKKLEKINLPTEVIQVDVKFVGNPVITNKSIVFRYELNILNNFKVPFTLKSLEIYNLEKTDTPISKLDSTYINRNFDRPGGTTLDDIKFLEGNDFGVLNIELIFPEQSMIPQKIFHKLYFERQKSSGEFASHPMEVAIVEIPELTTLSLGLPFKQKGQWLYETDSHQGARQITEGQVTYPQRFAVDWMLINTDGSFAKGNIKANADWKTYGVEIIAVADGEVVNLKDDIKENEPLSEKMAVRMNKETIGGNYVVLDIGNNTYASYGHLMPNSLKVKIGDRVKKGQVLALLGNSGNSDCPHLHFQLETKSSSFFGGEGVAYTLPKFAELKSYSEEEITGFFKSNMIPSIPAKKKVKTNVFPIGYGLVEIK</sequence>
<dbReference type="InterPro" id="IPR050570">
    <property type="entry name" value="Cell_wall_metabolism_enzyme"/>
</dbReference>
<organism evidence="2 3">
    <name type="scientific">Maribacter chungangensis</name>
    <dbReference type="NCBI Taxonomy" id="1069117"/>
    <lineage>
        <taxon>Bacteria</taxon>
        <taxon>Pseudomonadati</taxon>
        <taxon>Bacteroidota</taxon>
        <taxon>Flavobacteriia</taxon>
        <taxon>Flavobacteriales</taxon>
        <taxon>Flavobacteriaceae</taxon>
        <taxon>Maribacter</taxon>
    </lineage>
</organism>
<dbReference type="CDD" id="cd12797">
    <property type="entry name" value="M23_peptidase"/>
    <property type="match status" value="1"/>
</dbReference>
<dbReference type="Proteomes" id="UP001597012">
    <property type="component" value="Unassembled WGS sequence"/>
</dbReference>
<dbReference type="EMBL" id="JBHTHY010000003">
    <property type="protein sequence ID" value="MFD0796845.1"/>
    <property type="molecule type" value="Genomic_DNA"/>
</dbReference>
<reference evidence="3" key="1">
    <citation type="journal article" date="2019" name="Int. J. Syst. Evol. Microbiol.">
        <title>The Global Catalogue of Microorganisms (GCM) 10K type strain sequencing project: providing services to taxonomists for standard genome sequencing and annotation.</title>
        <authorList>
            <consortium name="The Broad Institute Genomics Platform"/>
            <consortium name="The Broad Institute Genome Sequencing Center for Infectious Disease"/>
            <person name="Wu L."/>
            <person name="Ma J."/>
        </authorList>
    </citation>
    <scope>NUCLEOTIDE SEQUENCE [LARGE SCALE GENOMIC DNA]</scope>
    <source>
        <strain evidence="3">CCUG 61948</strain>
    </source>
</reference>